<keyword evidence="1" id="KW-0472">Membrane</keyword>
<evidence type="ECO:0000313" key="3">
    <source>
        <dbReference type="Proteomes" id="UP000006038"/>
    </source>
</evidence>
<keyword evidence="1" id="KW-1133">Transmembrane helix</keyword>
<evidence type="ECO:0000313" key="2">
    <source>
        <dbReference type="EnsemblPlants" id="OB05G31220.1"/>
    </source>
</evidence>
<name>J3M948_ORYBR</name>
<keyword evidence="1" id="KW-0812">Transmembrane</keyword>
<dbReference type="EnsemblPlants" id="OB05G31220.1">
    <property type="protein sequence ID" value="OB05G31220.1"/>
    <property type="gene ID" value="OB05G31220"/>
</dbReference>
<sequence>YFAWLHSLLRRLWLLGSSGGACAYACLYAVMISSSFSFFGRKELAFDRKVQGRCDSRSSVRICAAVQCEIWPG</sequence>
<organism evidence="2">
    <name type="scientific">Oryza brachyantha</name>
    <name type="common">malo sina</name>
    <dbReference type="NCBI Taxonomy" id="4533"/>
    <lineage>
        <taxon>Eukaryota</taxon>
        <taxon>Viridiplantae</taxon>
        <taxon>Streptophyta</taxon>
        <taxon>Embryophyta</taxon>
        <taxon>Tracheophyta</taxon>
        <taxon>Spermatophyta</taxon>
        <taxon>Magnoliopsida</taxon>
        <taxon>Liliopsida</taxon>
        <taxon>Poales</taxon>
        <taxon>Poaceae</taxon>
        <taxon>BOP clade</taxon>
        <taxon>Oryzoideae</taxon>
        <taxon>Oryzeae</taxon>
        <taxon>Oryzinae</taxon>
        <taxon>Oryza</taxon>
    </lineage>
</organism>
<dbReference type="HOGENOM" id="CLU_2712212_0_0_1"/>
<feature type="transmembrane region" description="Helical" evidence="1">
    <location>
        <begin position="12"/>
        <end position="39"/>
    </location>
</feature>
<proteinExistence type="predicted"/>
<protein>
    <submittedName>
        <fullName evidence="2">Uncharacterized protein</fullName>
    </submittedName>
</protein>
<keyword evidence="3" id="KW-1185">Reference proteome</keyword>
<dbReference type="Gramene" id="OB05G31220.1">
    <property type="protein sequence ID" value="OB05G31220.1"/>
    <property type="gene ID" value="OB05G31220"/>
</dbReference>
<accession>J3M948</accession>
<evidence type="ECO:0000256" key="1">
    <source>
        <dbReference type="SAM" id="Phobius"/>
    </source>
</evidence>
<reference evidence="2" key="1">
    <citation type="journal article" date="2013" name="Nat. Commun.">
        <title>Whole-genome sequencing of Oryza brachyantha reveals mechanisms underlying Oryza genome evolution.</title>
        <authorList>
            <person name="Chen J."/>
            <person name="Huang Q."/>
            <person name="Gao D."/>
            <person name="Wang J."/>
            <person name="Lang Y."/>
            <person name="Liu T."/>
            <person name="Li B."/>
            <person name="Bai Z."/>
            <person name="Luis Goicoechea J."/>
            <person name="Liang C."/>
            <person name="Chen C."/>
            <person name="Zhang W."/>
            <person name="Sun S."/>
            <person name="Liao Y."/>
            <person name="Zhang X."/>
            <person name="Yang L."/>
            <person name="Song C."/>
            <person name="Wang M."/>
            <person name="Shi J."/>
            <person name="Liu G."/>
            <person name="Liu J."/>
            <person name="Zhou H."/>
            <person name="Zhou W."/>
            <person name="Yu Q."/>
            <person name="An N."/>
            <person name="Chen Y."/>
            <person name="Cai Q."/>
            <person name="Wang B."/>
            <person name="Liu B."/>
            <person name="Min J."/>
            <person name="Huang Y."/>
            <person name="Wu H."/>
            <person name="Li Z."/>
            <person name="Zhang Y."/>
            <person name="Yin Y."/>
            <person name="Song W."/>
            <person name="Jiang J."/>
            <person name="Jackson S.A."/>
            <person name="Wing R.A."/>
            <person name="Wang J."/>
            <person name="Chen M."/>
        </authorList>
    </citation>
    <scope>NUCLEOTIDE SEQUENCE [LARGE SCALE GENOMIC DNA]</scope>
    <source>
        <strain evidence="2">cv. IRGC 101232</strain>
    </source>
</reference>
<reference evidence="2" key="2">
    <citation type="submission" date="2013-04" db="UniProtKB">
        <authorList>
            <consortium name="EnsemblPlants"/>
        </authorList>
    </citation>
    <scope>IDENTIFICATION</scope>
</reference>
<dbReference type="AlphaFoldDB" id="J3M948"/>
<dbReference type="Proteomes" id="UP000006038">
    <property type="component" value="Chromosome 5"/>
</dbReference>